<evidence type="ECO:0000313" key="1">
    <source>
        <dbReference type="EMBL" id="KAI8568632.1"/>
    </source>
</evidence>
<protein>
    <submittedName>
        <fullName evidence="1">Uncharacterized protein</fullName>
    </submittedName>
</protein>
<gene>
    <name evidence="1" type="ORF">RHMOL_Rhmol02G0215600</name>
</gene>
<accession>A0ACC0PVD3</accession>
<proteinExistence type="predicted"/>
<dbReference type="Proteomes" id="UP001062846">
    <property type="component" value="Chromosome 2"/>
</dbReference>
<keyword evidence="2" id="KW-1185">Reference proteome</keyword>
<evidence type="ECO:0000313" key="2">
    <source>
        <dbReference type="Proteomes" id="UP001062846"/>
    </source>
</evidence>
<comment type="caution">
    <text evidence="1">The sequence shown here is derived from an EMBL/GenBank/DDBJ whole genome shotgun (WGS) entry which is preliminary data.</text>
</comment>
<dbReference type="EMBL" id="CM046389">
    <property type="protein sequence ID" value="KAI8568632.1"/>
    <property type="molecule type" value="Genomic_DNA"/>
</dbReference>
<name>A0ACC0PVD3_RHOML</name>
<reference evidence="1" key="1">
    <citation type="submission" date="2022-02" db="EMBL/GenBank/DDBJ databases">
        <title>Plant Genome Project.</title>
        <authorList>
            <person name="Zhang R.-G."/>
        </authorList>
    </citation>
    <scope>NUCLEOTIDE SEQUENCE</scope>
    <source>
        <strain evidence="1">AT1</strain>
    </source>
</reference>
<organism evidence="1 2">
    <name type="scientific">Rhododendron molle</name>
    <name type="common">Chinese azalea</name>
    <name type="synonym">Azalea mollis</name>
    <dbReference type="NCBI Taxonomy" id="49168"/>
    <lineage>
        <taxon>Eukaryota</taxon>
        <taxon>Viridiplantae</taxon>
        <taxon>Streptophyta</taxon>
        <taxon>Embryophyta</taxon>
        <taxon>Tracheophyta</taxon>
        <taxon>Spermatophyta</taxon>
        <taxon>Magnoliopsida</taxon>
        <taxon>eudicotyledons</taxon>
        <taxon>Gunneridae</taxon>
        <taxon>Pentapetalae</taxon>
        <taxon>asterids</taxon>
        <taxon>Ericales</taxon>
        <taxon>Ericaceae</taxon>
        <taxon>Ericoideae</taxon>
        <taxon>Rhodoreae</taxon>
        <taxon>Rhododendron</taxon>
    </lineage>
</organism>
<sequence length="137" mass="15304">MEGIASLSMGSGKNCGGESKLATGTNSTCIWGKVLHVFSISRRPTDWGQEIGWAIQHLKKQCFLSALYKLAMAGTVYYIWKARNDIVFCNKQYTLDVIYVLLLRMCGIEHLLSGIMVVALLIDICVEFGIFQNIFCN</sequence>